<protein>
    <submittedName>
        <fullName evidence="1">Uncharacterized protein</fullName>
    </submittedName>
</protein>
<evidence type="ECO:0000313" key="2">
    <source>
        <dbReference type="Proteomes" id="UP000001067"/>
    </source>
</evidence>
<name>E3RFG9_PYRTT</name>
<sequence length="55" mass="6182">MHFFRLIIRSSHAVNILYENLMLSLASVSTFINYSPGDILPNVPPDAPKDLIKLV</sequence>
<dbReference type="HOGENOM" id="CLU_3033474_0_0_1"/>
<dbReference type="Proteomes" id="UP000001067">
    <property type="component" value="Unassembled WGS sequence"/>
</dbReference>
<accession>E3RFG9</accession>
<evidence type="ECO:0000313" key="1">
    <source>
        <dbReference type="EMBL" id="EFQ95530.1"/>
    </source>
</evidence>
<dbReference type="AlphaFoldDB" id="E3RFG9"/>
<gene>
    <name evidence="1" type="ORF">PTT_06297</name>
</gene>
<keyword evidence="2" id="KW-1185">Reference proteome</keyword>
<dbReference type="EMBL" id="GL532714">
    <property type="protein sequence ID" value="EFQ95530.1"/>
    <property type="molecule type" value="Genomic_DNA"/>
</dbReference>
<reference evidence="1 2" key="1">
    <citation type="journal article" date="2010" name="Genome Biol.">
        <title>A first genome assembly of the barley fungal pathogen Pyrenophora teres f. teres.</title>
        <authorList>
            <person name="Ellwood S.R."/>
            <person name="Liu Z."/>
            <person name="Syme R.A."/>
            <person name="Lai Z."/>
            <person name="Hane J.K."/>
            <person name="Keiper F."/>
            <person name="Moffat C.S."/>
            <person name="Oliver R.P."/>
            <person name="Friesen T.L."/>
        </authorList>
    </citation>
    <scope>NUCLEOTIDE SEQUENCE [LARGE SCALE GENOMIC DNA]</scope>
    <source>
        <strain evidence="1 2">0-1</strain>
    </source>
</reference>
<dbReference type="KEGG" id="pte:PTT_06297"/>
<organism evidence="2">
    <name type="scientific">Pyrenophora teres f. teres (strain 0-1)</name>
    <name type="common">Barley net blotch fungus</name>
    <name type="synonym">Drechslera teres f. teres</name>
    <dbReference type="NCBI Taxonomy" id="861557"/>
    <lineage>
        <taxon>Eukaryota</taxon>
        <taxon>Fungi</taxon>
        <taxon>Dikarya</taxon>
        <taxon>Ascomycota</taxon>
        <taxon>Pezizomycotina</taxon>
        <taxon>Dothideomycetes</taxon>
        <taxon>Pleosporomycetidae</taxon>
        <taxon>Pleosporales</taxon>
        <taxon>Pleosporineae</taxon>
        <taxon>Pleosporaceae</taxon>
        <taxon>Pyrenophora</taxon>
    </lineage>
</organism>
<proteinExistence type="predicted"/>